<dbReference type="InterPro" id="IPR012340">
    <property type="entry name" value="NA-bd_OB-fold"/>
</dbReference>
<accession>M4F9X9</accession>
<evidence type="ECO:0000313" key="1">
    <source>
        <dbReference type="EnsemblPlants" id="Bra037893.1-P"/>
    </source>
</evidence>
<dbReference type="GO" id="GO:0051321">
    <property type="term" value="P:meiotic cell cycle"/>
    <property type="evidence" value="ECO:0000318"/>
    <property type="project" value="GO_Central"/>
</dbReference>
<dbReference type="eggNOG" id="KOG0987">
    <property type="taxonomic scope" value="Eukaryota"/>
</dbReference>
<dbReference type="Gene3D" id="2.40.50.140">
    <property type="entry name" value="Nucleic acid-binding proteins"/>
    <property type="match status" value="1"/>
</dbReference>
<dbReference type="InParanoid" id="M4F9X9"/>
<dbReference type="GO" id="GO:0005662">
    <property type="term" value="C:DNA replication factor A complex"/>
    <property type="evidence" value="ECO:0000318"/>
    <property type="project" value="GO_Central"/>
</dbReference>
<dbReference type="GO" id="GO:0007004">
    <property type="term" value="P:telomere maintenance via telomerase"/>
    <property type="evidence" value="ECO:0000318"/>
    <property type="project" value="GO_Central"/>
</dbReference>
<dbReference type="GO" id="GO:0006289">
    <property type="term" value="P:nucleotide-excision repair"/>
    <property type="evidence" value="ECO:0000318"/>
    <property type="project" value="GO_Central"/>
</dbReference>
<dbReference type="GO" id="GO:0003684">
    <property type="term" value="F:damaged DNA binding"/>
    <property type="evidence" value="ECO:0000318"/>
    <property type="project" value="GO_Central"/>
</dbReference>
<dbReference type="EnsemblPlants" id="Bra037893.1">
    <property type="protein sequence ID" value="Bra037893.1-P"/>
    <property type="gene ID" value="Bra037893"/>
</dbReference>
<evidence type="ECO:0000313" key="2">
    <source>
        <dbReference type="Proteomes" id="UP000011750"/>
    </source>
</evidence>
<sequence>MFLFDCCTAGRVNLYLDQIGGVTVVVSLSLWDDAAANFRGLINSGDRTQSVMVVTTVNPKIFGGNLYLNSTPATQFYFDPELQAIAEFTTSLEAPLGEAFPCIDTKEGIKKKEAVSIRELNKFISDSDEQINGCGNEELPQCLKDLAGKDFVFQIRVTPFNFTPSHRTFTVSAILDNITPETFKTNEAQVESGEPSASASVKVLLKAMHQIHQVVESMKLAVNAHINTIHYPQKIEINTIHIFAKTKCKRSTSKRFRRRSPTAFVHSHDPFNSGFGATNIYTGYKVPTVYRLELRRCIHRRFTVLLVAINFSHRNNHCCVISAAARARLLRSSSHSPRELNRAGHTFTHRSIGSLGCSVPRLDQARWIEHLSSTSNVPNHETDMAKF</sequence>
<dbReference type="GO" id="GO:0043047">
    <property type="term" value="F:single-stranded telomeric DNA binding"/>
    <property type="evidence" value="ECO:0000318"/>
    <property type="project" value="GO_Central"/>
</dbReference>
<name>M4F9X9_BRACM</name>
<protein>
    <submittedName>
        <fullName evidence="1">Uncharacterized protein</fullName>
    </submittedName>
</protein>
<dbReference type="Proteomes" id="UP000011750">
    <property type="component" value="Chromosome A09"/>
</dbReference>
<organism evidence="1 2">
    <name type="scientific">Brassica campestris</name>
    <name type="common">Field mustard</name>
    <dbReference type="NCBI Taxonomy" id="3711"/>
    <lineage>
        <taxon>Eukaryota</taxon>
        <taxon>Viridiplantae</taxon>
        <taxon>Streptophyta</taxon>
        <taxon>Embryophyta</taxon>
        <taxon>Tracheophyta</taxon>
        <taxon>Spermatophyta</taxon>
        <taxon>Magnoliopsida</taxon>
        <taxon>eudicotyledons</taxon>
        <taxon>Gunneridae</taxon>
        <taxon>Pentapetalae</taxon>
        <taxon>rosids</taxon>
        <taxon>malvids</taxon>
        <taxon>Brassicales</taxon>
        <taxon>Brassicaceae</taxon>
        <taxon>Brassiceae</taxon>
        <taxon>Brassica</taxon>
    </lineage>
</organism>
<proteinExistence type="predicted"/>
<reference evidence="1 2" key="2">
    <citation type="journal article" date="2018" name="Hortic Res">
        <title>Improved Brassica rapa reference genome by single-molecule sequencing and chromosome conformation capture technologies.</title>
        <authorList>
            <person name="Zhang L."/>
            <person name="Cai X."/>
            <person name="Wu J."/>
            <person name="Liu M."/>
            <person name="Grob S."/>
            <person name="Cheng F."/>
            <person name="Liang J."/>
            <person name="Cai C."/>
            <person name="Liu Z."/>
            <person name="Liu B."/>
            <person name="Wang F."/>
            <person name="Li S."/>
            <person name="Liu F."/>
            <person name="Li X."/>
            <person name="Cheng L."/>
            <person name="Yang W."/>
            <person name="Li M.H."/>
            <person name="Grossniklaus U."/>
            <person name="Zheng H."/>
            <person name="Wang X."/>
        </authorList>
    </citation>
    <scope>NUCLEOTIDE SEQUENCE [LARGE SCALE GENOMIC DNA]</scope>
    <source>
        <strain evidence="1 2">cv. Chiifu-401-42</strain>
    </source>
</reference>
<keyword evidence="2" id="KW-1185">Reference proteome</keyword>
<dbReference type="HOGENOM" id="CLU_714466_0_0_1"/>
<dbReference type="AlphaFoldDB" id="M4F9X9"/>
<dbReference type="GO" id="GO:0006260">
    <property type="term" value="P:DNA replication"/>
    <property type="evidence" value="ECO:0000318"/>
    <property type="project" value="GO_Central"/>
</dbReference>
<dbReference type="GO" id="GO:0000724">
    <property type="term" value="P:double-strand break repair via homologous recombination"/>
    <property type="evidence" value="ECO:0000318"/>
    <property type="project" value="GO_Central"/>
</dbReference>
<dbReference type="Gramene" id="Bra037893.1">
    <property type="protein sequence ID" value="Bra037893.1-P"/>
    <property type="gene ID" value="Bra037893"/>
</dbReference>
<reference evidence="1 2" key="1">
    <citation type="journal article" date="2011" name="Nat. Genet.">
        <title>The genome of the mesopolyploid crop species Brassica rapa.</title>
        <authorList>
            <consortium name="Brassica rapa Genome Sequencing Project Consortium"/>
            <person name="Wang X."/>
            <person name="Wang H."/>
            <person name="Wang J."/>
            <person name="Sun R."/>
            <person name="Wu J."/>
            <person name="Liu S."/>
            <person name="Bai Y."/>
            <person name="Mun J.H."/>
            <person name="Bancroft I."/>
            <person name="Cheng F."/>
            <person name="Huang S."/>
            <person name="Li X."/>
            <person name="Hua W."/>
            <person name="Wang J."/>
            <person name="Wang X."/>
            <person name="Freeling M."/>
            <person name="Pires J.C."/>
            <person name="Paterson A.H."/>
            <person name="Chalhoub B."/>
            <person name="Wang B."/>
            <person name="Hayward A."/>
            <person name="Sharpe A.G."/>
            <person name="Park B.S."/>
            <person name="Weisshaar B."/>
            <person name="Liu B."/>
            <person name="Li B."/>
            <person name="Liu B."/>
            <person name="Tong C."/>
            <person name="Song C."/>
            <person name="Duran C."/>
            <person name="Peng C."/>
            <person name="Geng C."/>
            <person name="Koh C."/>
            <person name="Lin C."/>
            <person name="Edwards D."/>
            <person name="Mu D."/>
            <person name="Shen D."/>
            <person name="Soumpourou E."/>
            <person name="Li F."/>
            <person name="Fraser F."/>
            <person name="Conant G."/>
            <person name="Lassalle G."/>
            <person name="King G.J."/>
            <person name="Bonnema G."/>
            <person name="Tang H."/>
            <person name="Wang H."/>
            <person name="Belcram H."/>
            <person name="Zhou H."/>
            <person name="Hirakawa H."/>
            <person name="Abe H."/>
            <person name="Guo H."/>
            <person name="Wang H."/>
            <person name="Jin H."/>
            <person name="Parkin I.A."/>
            <person name="Batley J."/>
            <person name="Kim J.S."/>
            <person name="Just J."/>
            <person name="Li J."/>
            <person name="Xu J."/>
            <person name="Deng J."/>
            <person name="Kim J.A."/>
            <person name="Li J."/>
            <person name="Yu J."/>
            <person name="Meng J."/>
            <person name="Wang J."/>
            <person name="Min J."/>
            <person name="Poulain J."/>
            <person name="Wang J."/>
            <person name="Hatakeyama K."/>
            <person name="Wu K."/>
            <person name="Wang L."/>
            <person name="Fang L."/>
            <person name="Trick M."/>
            <person name="Links M.G."/>
            <person name="Zhao M."/>
            <person name="Jin M."/>
            <person name="Ramchiary N."/>
            <person name="Drou N."/>
            <person name="Berkman P.J."/>
            <person name="Cai Q."/>
            <person name="Huang Q."/>
            <person name="Li R."/>
            <person name="Tabata S."/>
            <person name="Cheng S."/>
            <person name="Zhang S."/>
            <person name="Zhang S."/>
            <person name="Huang S."/>
            <person name="Sato S."/>
            <person name="Sun S."/>
            <person name="Kwon S.J."/>
            <person name="Choi S.R."/>
            <person name="Lee T.H."/>
            <person name="Fan W."/>
            <person name="Zhao X."/>
            <person name="Tan X."/>
            <person name="Xu X."/>
            <person name="Wang Y."/>
            <person name="Qiu Y."/>
            <person name="Yin Y."/>
            <person name="Li Y."/>
            <person name="Du Y."/>
            <person name="Liao Y."/>
            <person name="Lim Y."/>
            <person name="Narusaka Y."/>
            <person name="Wang Y."/>
            <person name="Wang Z."/>
            <person name="Li Z."/>
            <person name="Wang Z."/>
            <person name="Xiong Z."/>
            <person name="Zhang Z."/>
        </authorList>
    </citation>
    <scope>NUCLEOTIDE SEQUENCE [LARGE SCALE GENOMIC DNA]</scope>
    <source>
        <strain evidence="1 2">cv. Chiifu-401-42</strain>
    </source>
</reference>
<reference evidence="1" key="3">
    <citation type="submission" date="2023-03" db="UniProtKB">
        <authorList>
            <consortium name="EnsemblPlants"/>
        </authorList>
    </citation>
    <scope>IDENTIFICATION</scope>
    <source>
        <strain evidence="1">cv. Chiifu-401-42</strain>
    </source>
</reference>